<reference evidence="2 3" key="1">
    <citation type="submission" date="2018-09" db="EMBL/GenBank/DDBJ databases">
        <title>Genomic Encyclopedia of Type Strains, Phase III (KMG-III): the genomes of soil and plant-associated and newly described type strains.</title>
        <authorList>
            <person name="Whitman W."/>
        </authorList>
    </citation>
    <scope>NUCLEOTIDE SEQUENCE [LARGE SCALE GENOMIC DNA]</scope>
    <source>
        <strain evidence="2 3">CECT 7938</strain>
    </source>
</reference>
<accession>A0A420BI82</accession>
<proteinExistence type="predicted"/>
<dbReference type="InterPro" id="IPR003646">
    <property type="entry name" value="SH3-like_bac-type"/>
</dbReference>
<sequence>MPQNSSIFAIVNRIKMKTASFAIVCLGLFPMLLKAQDGITFEDDFNLWNIEKGQTASVFVEKAYIRSGPGLNMKVVDSLTLGKNITIASAPFKGNTIKNFYAPWYQISYHSDGQLKQGFIWLGLLALGKQTDKDGLQYLFGFDRVIKQQNEEQEDHYLTTVKLLDAQDSLITSQSYPFVFSGQLSSQSKLLPAMGLNNVKQILRMEFLSAAYGVPTEYNYMAWTGQKLINLPSRYSVSDAGVFYYDEKILFPSEHKRNNQLIYKYIEEGEAKEDDTLDPEYRISKREEHFQWDGDKFVKLTLSK</sequence>
<dbReference type="Proteomes" id="UP000286246">
    <property type="component" value="Unassembled WGS sequence"/>
</dbReference>
<keyword evidence="3" id="KW-1185">Reference proteome</keyword>
<feature type="domain" description="SH3b" evidence="1">
    <location>
        <begin position="53"/>
        <end position="124"/>
    </location>
</feature>
<evidence type="ECO:0000259" key="1">
    <source>
        <dbReference type="PROSITE" id="PS51781"/>
    </source>
</evidence>
<protein>
    <recommendedName>
        <fullName evidence="1">SH3b domain-containing protein</fullName>
    </recommendedName>
</protein>
<evidence type="ECO:0000313" key="2">
    <source>
        <dbReference type="EMBL" id="RKE56366.1"/>
    </source>
</evidence>
<name>A0A420BI82_SPHD1</name>
<gene>
    <name evidence="2" type="ORF">DFQ12_1227</name>
</gene>
<dbReference type="EMBL" id="RAPY01000001">
    <property type="protein sequence ID" value="RKE56366.1"/>
    <property type="molecule type" value="Genomic_DNA"/>
</dbReference>
<dbReference type="Gene3D" id="2.30.30.40">
    <property type="entry name" value="SH3 Domains"/>
    <property type="match status" value="1"/>
</dbReference>
<comment type="caution">
    <text evidence="2">The sequence shown here is derived from an EMBL/GenBank/DDBJ whole genome shotgun (WGS) entry which is preliminary data.</text>
</comment>
<dbReference type="AlphaFoldDB" id="A0A420BI82"/>
<organism evidence="2 3">
    <name type="scientific">Sphingobacterium detergens</name>
    <dbReference type="NCBI Taxonomy" id="1145106"/>
    <lineage>
        <taxon>Bacteria</taxon>
        <taxon>Pseudomonadati</taxon>
        <taxon>Bacteroidota</taxon>
        <taxon>Sphingobacteriia</taxon>
        <taxon>Sphingobacteriales</taxon>
        <taxon>Sphingobacteriaceae</taxon>
        <taxon>Sphingobacterium</taxon>
    </lineage>
</organism>
<evidence type="ECO:0000313" key="3">
    <source>
        <dbReference type="Proteomes" id="UP000286246"/>
    </source>
</evidence>
<dbReference type="PROSITE" id="PS51781">
    <property type="entry name" value="SH3B"/>
    <property type="match status" value="1"/>
</dbReference>